<comment type="caution">
    <text evidence="3">The sequence shown here is derived from an EMBL/GenBank/DDBJ whole genome shotgun (WGS) entry which is preliminary data.</text>
</comment>
<name>A0A9W7FTY4_9STRA</name>
<dbReference type="PANTHER" id="PTHR12136">
    <property type="entry name" value="ENHANCED DISEASE RESISTANCE-RELATED"/>
    <property type="match status" value="1"/>
</dbReference>
<feature type="region of interest" description="Disordered" evidence="1">
    <location>
        <begin position="239"/>
        <end position="289"/>
    </location>
</feature>
<gene>
    <name evidence="3" type="ORF">TrLO_g2881</name>
</gene>
<dbReference type="InterPro" id="IPR045096">
    <property type="entry name" value="EDR2-like"/>
</dbReference>
<dbReference type="EMBL" id="BRXW01000311">
    <property type="protein sequence ID" value="GMI17906.1"/>
    <property type="molecule type" value="Genomic_DNA"/>
</dbReference>
<reference evidence="4" key="1">
    <citation type="journal article" date="2023" name="Commun. Biol.">
        <title>Genome analysis of Parmales, the sister group of diatoms, reveals the evolutionary specialization of diatoms from phago-mixotrophs to photoautotrophs.</title>
        <authorList>
            <person name="Ban H."/>
            <person name="Sato S."/>
            <person name="Yoshikawa S."/>
            <person name="Yamada K."/>
            <person name="Nakamura Y."/>
            <person name="Ichinomiya M."/>
            <person name="Sato N."/>
            <person name="Blanc-Mathieu R."/>
            <person name="Endo H."/>
            <person name="Kuwata A."/>
            <person name="Ogata H."/>
        </authorList>
    </citation>
    <scope>NUCLEOTIDE SEQUENCE [LARGE SCALE GENOMIC DNA]</scope>
    <source>
        <strain evidence="4">NIES 3700</strain>
    </source>
</reference>
<dbReference type="Pfam" id="PF07059">
    <property type="entry name" value="EDR2_C"/>
    <property type="match status" value="1"/>
</dbReference>
<organism evidence="3 4">
    <name type="scientific">Triparma laevis f. longispina</name>
    <dbReference type="NCBI Taxonomy" id="1714387"/>
    <lineage>
        <taxon>Eukaryota</taxon>
        <taxon>Sar</taxon>
        <taxon>Stramenopiles</taxon>
        <taxon>Ochrophyta</taxon>
        <taxon>Bolidophyceae</taxon>
        <taxon>Parmales</taxon>
        <taxon>Triparmaceae</taxon>
        <taxon>Triparma</taxon>
    </lineage>
</organism>
<feature type="compositionally biased region" description="Basic and acidic residues" evidence="1">
    <location>
        <begin position="528"/>
        <end position="537"/>
    </location>
</feature>
<dbReference type="AlphaFoldDB" id="A0A9W7FTY4"/>
<dbReference type="OrthoDB" id="9970435at2759"/>
<proteinExistence type="predicted"/>
<dbReference type="Proteomes" id="UP001165122">
    <property type="component" value="Unassembled WGS sequence"/>
</dbReference>
<accession>A0A9W7FTY4</accession>
<sequence length="537" mass="59309">MKGFVFYAVDARGVSRTYHCCSDVDLLPMLISMSDRLTAARGQSNEKVTASVYNYKVKRVRLHLSITYKIHVTVSGGGRWGVERAWEELEKLVAGVGDGVETETLAECKGEIELGNKSVKHGMPDVKCRIRNFNGVLAALCQGGGASVVRKFLEPKEGEGTRAAPPARPDRRMSIIDFVKGEEEWVDLGDKVDLMALLNEFAGDLWMEMTVAVLLVAVGYYDCAFGWLAGTVLTRHRVTDKEQKRHAVEDETRRKKNSILGASPPKPPKLRDMASSGSNISDSSGVLDSDGNLSSPLPLWPASSSNCWSEPEGSLFKVRGENYFKDKIKIPSGPSAFPCRGVDLWLTDNAMSHIARHPSMLGGRFREEKTFVVNFLMPWGNLVSYYKMPEGGPEGGLGKVWDKFVKGDQKYRDARLKILPVVVEGPWICQKAIGPGNAPAVIGKALPVNYYVTDNYFEVDFVVMASSVARGILSIVKSHTKSITIDLAFIIEGSEPDQLPENVLAAFRLHNLDPDKCPVLPPFEEEEKEGRESDHEE</sequence>
<feature type="region of interest" description="Disordered" evidence="1">
    <location>
        <begin position="518"/>
        <end position="537"/>
    </location>
</feature>
<protein>
    <recommendedName>
        <fullName evidence="2">Protein ENHANCED DISEASE RESISTANCE 2 C-terminal domain-containing protein</fullName>
    </recommendedName>
</protein>
<feature type="compositionally biased region" description="Low complexity" evidence="1">
    <location>
        <begin position="275"/>
        <end position="284"/>
    </location>
</feature>
<feature type="domain" description="Protein ENHANCED DISEASE RESISTANCE 2 C-terminal" evidence="2">
    <location>
        <begin position="308"/>
        <end position="513"/>
    </location>
</feature>
<evidence type="ECO:0000256" key="1">
    <source>
        <dbReference type="SAM" id="MobiDB-lite"/>
    </source>
</evidence>
<dbReference type="PANTHER" id="PTHR12136:SF41">
    <property type="entry name" value="PLECKSTRIN HOMOLOGY (PH) AND LIPID-BINDING START DOMAINS-CONTAINING PROTEIN"/>
    <property type="match status" value="1"/>
</dbReference>
<evidence type="ECO:0000313" key="4">
    <source>
        <dbReference type="Proteomes" id="UP001165122"/>
    </source>
</evidence>
<dbReference type="InterPro" id="IPR009769">
    <property type="entry name" value="EDR2_C"/>
</dbReference>
<keyword evidence="4" id="KW-1185">Reference proteome</keyword>
<feature type="compositionally biased region" description="Basic and acidic residues" evidence="1">
    <location>
        <begin position="239"/>
        <end position="253"/>
    </location>
</feature>
<evidence type="ECO:0000259" key="2">
    <source>
        <dbReference type="Pfam" id="PF07059"/>
    </source>
</evidence>
<evidence type="ECO:0000313" key="3">
    <source>
        <dbReference type="EMBL" id="GMI17906.1"/>
    </source>
</evidence>